<organism evidence="9 10">
    <name type="scientific">Inquilinus limosus MP06</name>
    <dbReference type="NCBI Taxonomy" id="1398085"/>
    <lineage>
        <taxon>Bacteria</taxon>
        <taxon>Pseudomonadati</taxon>
        <taxon>Pseudomonadota</taxon>
        <taxon>Alphaproteobacteria</taxon>
        <taxon>Rhodospirillales</taxon>
        <taxon>Rhodospirillaceae</taxon>
        <taxon>Inquilinus</taxon>
    </lineage>
</organism>
<proteinExistence type="inferred from homology"/>
<evidence type="ECO:0000256" key="7">
    <source>
        <dbReference type="RuleBase" id="RU363032"/>
    </source>
</evidence>
<evidence type="ECO:0000256" key="4">
    <source>
        <dbReference type="ARBA" id="ARBA00022692"/>
    </source>
</evidence>
<dbReference type="OrthoDB" id="9790107at2"/>
<sequence length="283" mass="30748">MTIVGRSPLGRAASGTGFYLGIGAYLLFALFPLYWLVKISVTPTQLLFSEGITFWPSEWTLANFGSVLTASNFPRYFLNSVIVSVATAAVVTLCASASGYAFSRFRFKAKPVVMFVLLLTQTFPLVMIIPPVYRLMAPLGLTNNLMGLIVIYSAFNVAFATFLMQSFFDAIPKDLEEAAMIDGCNRFQALRRVVLPLTLPGMGATLGFVFTAAWSELLFALMLINSDSQKTFAVGLLTFVAKFGVDWGQMTAASVLALIPVCIFFAVIQRYLVQGLTAGAVKG</sequence>
<comment type="subcellular location">
    <subcellularLocation>
        <location evidence="1 7">Cell membrane</location>
        <topology evidence="1 7">Multi-pass membrane protein</topology>
    </subcellularLocation>
</comment>
<feature type="domain" description="ABC transmembrane type-1" evidence="8">
    <location>
        <begin position="77"/>
        <end position="268"/>
    </location>
</feature>
<dbReference type="EMBL" id="JANX01000163">
    <property type="protein sequence ID" value="KGM33629.1"/>
    <property type="molecule type" value="Genomic_DNA"/>
</dbReference>
<dbReference type="PANTHER" id="PTHR32243">
    <property type="entry name" value="MALTOSE TRANSPORT SYSTEM PERMEASE-RELATED"/>
    <property type="match status" value="1"/>
</dbReference>
<feature type="transmembrane region" description="Helical" evidence="7">
    <location>
        <begin position="12"/>
        <end position="37"/>
    </location>
</feature>
<dbReference type="Proteomes" id="UP000029995">
    <property type="component" value="Unassembled WGS sequence"/>
</dbReference>
<feature type="transmembrane region" description="Helical" evidence="7">
    <location>
        <begin position="76"/>
        <end position="100"/>
    </location>
</feature>
<evidence type="ECO:0000313" key="10">
    <source>
        <dbReference type="Proteomes" id="UP000029995"/>
    </source>
</evidence>
<evidence type="ECO:0000259" key="8">
    <source>
        <dbReference type="PROSITE" id="PS50928"/>
    </source>
</evidence>
<keyword evidence="5 7" id="KW-1133">Transmembrane helix</keyword>
<feature type="transmembrane region" description="Helical" evidence="7">
    <location>
        <begin position="145"/>
        <end position="164"/>
    </location>
</feature>
<dbReference type="Gene3D" id="1.10.3720.10">
    <property type="entry name" value="MetI-like"/>
    <property type="match status" value="1"/>
</dbReference>
<reference evidence="9 10" key="1">
    <citation type="submission" date="2014-01" db="EMBL/GenBank/DDBJ databases">
        <title>Genome sequence determination for a cystic fibrosis isolate, Inquilinus limosus.</title>
        <authorList>
            <person name="Pino M."/>
            <person name="Di Conza J."/>
            <person name="Gutkind G."/>
        </authorList>
    </citation>
    <scope>NUCLEOTIDE SEQUENCE [LARGE SCALE GENOMIC DNA]</scope>
    <source>
        <strain evidence="9 10">MP06</strain>
    </source>
</reference>
<evidence type="ECO:0000313" key="9">
    <source>
        <dbReference type="EMBL" id="KGM33629.1"/>
    </source>
</evidence>
<dbReference type="InterPro" id="IPR050901">
    <property type="entry name" value="BP-dep_ABC_trans_perm"/>
</dbReference>
<feature type="transmembrane region" description="Helical" evidence="7">
    <location>
        <begin position="247"/>
        <end position="268"/>
    </location>
</feature>
<feature type="transmembrane region" description="Helical" evidence="7">
    <location>
        <begin position="193"/>
        <end position="214"/>
    </location>
</feature>
<evidence type="ECO:0000256" key="2">
    <source>
        <dbReference type="ARBA" id="ARBA00022448"/>
    </source>
</evidence>
<protein>
    <submittedName>
        <fullName evidence="9">ABC transporter permease</fullName>
    </submittedName>
</protein>
<dbReference type="SUPFAM" id="SSF161098">
    <property type="entry name" value="MetI-like"/>
    <property type="match status" value="1"/>
</dbReference>
<evidence type="ECO:0000256" key="3">
    <source>
        <dbReference type="ARBA" id="ARBA00022475"/>
    </source>
</evidence>
<dbReference type="PROSITE" id="PS50928">
    <property type="entry name" value="ABC_TM1"/>
    <property type="match status" value="1"/>
</dbReference>
<comment type="caution">
    <text evidence="9">The sequence shown here is derived from an EMBL/GenBank/DDBJ whole genome shotgun (WGS) entry which is preliminary data.</text>
</comment>
<dbReference type="Pfam" id="PF00528">
    <property type="entry name" value="BPD_transp_1"/>
    <property type="match status" value="1"/>
</dbReference>
<name>A0A0A0D698_9PROT</name>
<dbReference type="AlphaFoldDB" id="A0A0A0D698"/>
<keyword evidence="2 7" id="KW-0813">Transport</keyword>
<comment type="similarity">
    <text evidence="7">Belongs to the binding-protein-dependent transport system permease family.</text>
</comment>
<evidence type="ECO:0000256" key="5">
    <source>
        <dbReference type="ARBA" id="ARBA00022989"/>
    </source>
</evidence>
<gene>
    <name evidence="9" type="ORF">P409_14735</name>
</gene>
<accession>A0A0A0D698</accession>
<keyword evidence="6 7" id="KW-0472">Membrane</keyword>
<evidence type="ECO:0000256" key="6">
    <source>
        <dbReference type="ARBA" id="ARBA00023136"/>
    </source>
</evidence>
<keyword evidence="4 7" id="KW-0812">Transmembrane</keyword>
<feature type="transmembrane region" description="Helical" evidence="7">
    <location>
        <begin position="112"/>
        <end position="133"/>
    </location>
</feature>
<keyword evidence="3" id="KW-1003">Cell membrane</keyword>
<dbReference type="CDD" id="cd06261">
    <property type="entry name" value="TM_PBP2"/>
    <property type="match status" value="1"/>
</dbReference>
<dbReference type="GO" id="GO:0055085">
    <property type="term" value="P:transmembrane transport"/>
    <property type="evidence" value="ECO:0007669"/>
    <property type="project" value="InterPro"/>
</dbReference>
<dbReference type="RefSeq" id="WP_034838076.1">
    <property type="nucleotide sequence ID" value="NZ_JANX01000163.1"/>
</dbReference>
<dbReference type="GO" id="GO:0005886">
    <property type="term" value="C:plasma membrane"/>
    <property type="evidence" value="ECO:0007669"/>
    <property type="project" value="UniProtKB-SubCell"/>
</dbReference>
<dbReference type="InterPro" id="IPR000515">
    <property type="entry name" value="MetI-like"/>
</dbReference>
<evidence type="ECO:0000256" key="1">
    <source>
        <dbReference type="ARBA" id="ARBA00004651"/>
    </source>
</evidence>
<dbReference type="PANTHER" id="PTHR32243:SF18">
    <property type="entry name" value="INNER MEMBRANE ABC TRANSPORTER PERMEASE PROTEIN YCJP"/>
    <property type="match status" value="1"/>
</dbReference>
<dbReference type="InterPro" id="IPR035906">
    <property type="entry name" value="MetI-like_sf"/>
</dbReference>